<dbReference type="Pfam" id="PF26177">
    <property type="entry name" value="zf_C2H2_17_1st"/>
    <property type="match status" value="1"/>
</dbReference>
<name>A0A1J7J2R9_9PEZI</name>
<feature type="domain" description="C2H2-type" evidence="2">
    <location>
        <begin position="388"/>
        <end position="418"/>
    </location>
</feature>
<dbReference type="Proteomes" id="UP000182658">
    <property type="component" value="Unassembled WGS sequence"/>
</dbReference>
<evidence type="ECO:0000313" key="4">
    <source>
        <dbReference type="Proteomes" id="UP000182658"/>
    </source>
</evidence>
<feature type="region of interest" description="Disordered" evidence="1">
    <location>
        <begin position="215"/>
        <end position="255"/>
    </location>
</feature>
<feature type="compositionally biased region" description="Basic residues" evidence="1">
    <location>
        <begin position="94"/>
        <end position="107"/>
    </location>
</feature>
<dbReference type="AlphaFoldDB" id="A0A1J7J2R9"/>
<evidence type="ECO:0000259" key="2">
    <source>
        <dbReference type="SMART" id="SM00355"/>
    </source>
</evidence>
<feature type="region of interest" description="Disordered" evidence="1">
    <location>
        <begin position="72"/>
        <end position="107"/>
    </location>
</feature>
<gene>
    <name evidence="3" type="ORF">CONLIGDRAFT_191066</name>
</gene>
<feature type="region of interest" description="Disordered" evidence="1">
    <location>
        <begin position="419"/>
        <end position="484"/>
    </location>
</feature>
<protein>
    <recommendedName>
        <fullName evidence="2">C2H2-type domain-containing protein</fullName>
    </recommendedName>
</protein>
<organism evidence="3 4">
    <name type="scientific">Coniochaeta ligniaria NRRL 30616</name>
    <dbReference type="NCBI Taxonomy" id="1408157"/>
    <lineage>
        <taxon>Eukaryota</taxon>
        <taxon>Fungi</taxon>
        <taxon>Dikarya</taxon>
        <taxon>Ascomycota</taxon>
        <taxon>Pezizomycotina</taxon>
        <taxon>Sordariomycetes</taxon>
        <taxon>Sordariomycetidae</taxon>
        <taxon>Coniochaetales</taxon>
        <taxon>Coniochaetaceae</taxon>
        <taxon>Coniochaeta</taxon>
    </lineage>
</organism>
<evidence type="ECO:0000256" key="1">
    <source>
        <dbReference type="SAM" id="MobiDB-lite"/>
    </source>
</evidence>
<feature type="compositionally biased region" description="Polar residues" evidence="1">
    <location>
        <begin position="215"/>
        <end position="225"/>
    </location>
</feature>
<dbReference type="STRING" id="1408157.A0A1J7J2R9"/>
<reference evidence="3 4" key="1">
    <citation type="submission" date="2016-10" db="EMBL/GenBank/DDBJ databases">
        <title>Draft genome sequence of Coniochaeta ligniaria NRRL30616, a lignocellulolytic fungus for bioabatement of inhibitors in plant biomass hydrolysates.</title>
        <authorList>
            <consortium name="DOE Joint Genome Institute"/>
            <person name="Jimenez D.J."/>
            <person name="Hector R.E."/>
            <person name="Riley R."/>
            <person name="Sun H."/>
            <person name="Grigoriev I.V."/>
            <person name="Van Elsas J.D."/>
            <person name="Nichols N.N."/>
        </authorList>
    </citation>
    <scope>NUCLEOTIDE SEQUENCE [LARGE SCALE GENOMIC DNA]</scope>
    <source>
        <strain evidence="3 4">NRRL 30616</strain>
    </source>
</reference>
<sequence length="542" mass="59280">MFPSFCQTVPGDLPGSSWEAAAEGQQNFPELDHGDLYHVDSEDIMLPFGQPTPRLEQDGSEDLTAKWAADLKAPKSEPMRRLTSKSSAGSSKNRTLKASKKAPRPRVHSPLMARTSSQYSNYEVTGNASVYQEATIGNGRMMDPQQYLAQDLDTLSVSSHMTGNQAFNSGLMGFPTDGLPYAAGMGFAMGQHVNPCATQIYDTGLAGNSPYSLGSLSPDSRNSSPGADDTWSGPLIASPTTDAHDSPPLNGPSPCIRMTRKLDGSDLVHSEDMHGNVFTGLCDDFSLPPAFGARRLSGEGESARDHYLYKNAFPQADGLFHCPWEGNASCNHRPEKLKCNYDKFVDSHLKPYRCKVESCENTRFSSTACLLRHEREAHAMHGHGDKPFLCTYEGCERSNPGCGFPRQWNLRDHMRRVHNDNCVPSAPAPASPPPTSGSSSNKGRKRKKDTSDGSAGKKSASKPGQGSGRDPAPAKIEEGPSNQELDQWYEHQKALQSLVQGWTQPDDPYFIQQVGDAQNHMEYMQRISLDIQARSGHWQQSG</sequence>
<dbReference type="Pfam" id="PF26176">
    <property type="entry name" value="zf_C2H2_17_2"/>
    <property type="match status" value="1"/>
</dbReference>
<proteinExistence type="predicted"/>
<evidence type="ECO:0000313" key="3">
    <source>
        <dbReference type="EMBL" id="OIW33765.1"/>
    </source>
</evidence>
<dbReference type="InterPro" id="IPR059095">
    <property type="entry name" value="Znf_C2H2_17_2nd"/>
</dbReference>
<dbReference type="Gene3D" id="3.30.160.60">
    <property type="entry name" value="Classic Zinc Finger"/>
    <property type="match status" value="1"/>
</dbReference>
<accession>A0A1J7J2R9</accession>
<feature type="compositionally biased region" description="Pro residues" evidence="1">
    <location>
        <begin position="426"/>
        <end position="435"/>
    </location>
</feature>
<dbReference type="InParanoid" id="A0A1J7J2R9"/>
<dbReference type="InterPro" id="IPR059009">
    <property type="entry name" value="Znf_C2H2_17_1st"/>
</dbReference>
<feature type="domain" description="C2H2-type" evidence="2">
    <location>
        <begin position="352"/>
        <end position="378"/>
    </location>
</feature>
<feature type="compositionally biased region" description="Low complexity" evidence="1">
    <location>
        <begin position="452"/>
        <end position="464"/>
    </location>
</feature>
<dbReference type="InterPro" id="IPR013087">
    <property type="entry name" value="Znf_C2H2_type"/>
</dbReference>
<dbReference type="EMBL" id="KV875094">
    <property type="protein sequence ID" value="OIW33765.1"/>
    <property type="molecule type" value="Genomic_DNA"/>
</dbReference>
<dbReference type="SMART" id="SM00355">
    <property type="entry name" value="ZnF_C2H2"/>
    <property type="match status" value="2"/>
</dbReference>
<keyword evidence="4" id="KW-1185">Reference proteome</keyword>
<dbReference type="OrthoDB" id="5062908at2759"/>
<feature type="compositionally biased region" description="Polar residues" evidence="1">
    <location>
        <begin position="84"/>
        <end position="93"/>
    </location>
</feature>